<name>A0ABU8XP52_9PROT</name>
<dbReference type="Proteomes" id="UP001375743">
    <property type="component" value="Unassembled WGS sequence"/>
</dbReference>
<feature type="domain" description="Antitoxin FitA-like ribbon-helix-helix" evidence="1">
    <location>
        <begin position="2"/>
        <end position="26"/>
    </location>
</feature>
<dbReference type="InterPro" id="IPR053853">
    <property type="entry name" value="FitA-like_RHH"/>
</dbReference>
<proteinExistence type="predicted"/>
<evidence type="ECO:0000313" key="2">
    <source>
        <dbReference type="EMBL" id="MEK0082947.1"/>
    </source>
</evidence>
<reference evidence="2 3" key="1">
    <citation type="submission" date="2024-01" db="EMBL/GenBank/DDBJ databases">
        <title>Multi-omics insights into the function and evolution of sodium benzoate biodegradation pathways in Benzoatithermus flavus gen. nov., sp. nov. from hot spring.</title>
        <authorList>
            <person name="Hu C.-J."/>
            <person name="Li W.-J."/>
        </authorList>
    </citation>
    <scope>NUCLEOTIDE SEQUENCE [LARGE SCALE GENOMIC DNA]</scope>
    <source>
        <strain evidence="2 3">SYSU G07066</strain>
    </source>
</reference>
<accession>A0ABU8XP52</accession>
<sequence>MARLQERAAAAGHSLEQEVREILAAATATDPAAMAARLRARLAAFGSRMFGDSAELVRSSRDERSA</sequence>
<organism evidence="2 3">
    <name type="scientific">Benzoatithermus flavus</name>
    <dbReference type="NCBI Taxonomy" id="3108223"/>
    <lineage>
        <taxon>Bacteria</taxon>
        <taxon>Pseudomonadati</taxon>
        <taxon>Pseudomonadota</taxon>
        <taxon>Alphaproteobacteria</taxon>
        <taxon>Geminicoccales</taxon>
        <taxon>Geminicoccaceae</taxon>
        <taxon>Benzoatithermus</taxon>
    </lineage>
</organism>
<protein>
    <recommendedName>
        <fullName evidence="1">Antitoxin FitA-like ribbon-helix-helix domain-containing protein</fullName>
    </recommendedName>
</protein>
<comment type="caution">
    <text evidence="2">The sequence shown here is derived from an EMBL/GenBank/DDBJ whole genome shotgun (WGS) entry which is preliminary data.</text>
</comment>
<evidence type="ECO:0000313" key="3">
    <source>
        <dbReference type="Proteomes" id="UP001375743"/>
    </source>
</evidence>
<dbReference type="InterPro" id="IPR010985">
    <property type="entry name" value="Ribbon_hlx_hlx"/>
</dbReference>
<evidence type="ECO:0000259" key="1">
    <source>
        <dbReference type="Pfam" id="PF22513"/>
    </source>
</evidence>
<dbReference type="Pfam" id="PF22513">
    <property type="entry name" value="FitA-like_RHH"/>
    <property type="match status" value="1"/>
</dbReference>
<dbReference type="SUPFAM" id="SSF47598">
    <property type="entry name" value="Ribbon-helix-helix"/>
    <property type="match status" value="1"/>
</dbReference>
<dbReference type="RefSeq" id="WP_418158795.1">
    <property type="nucleotide sequence ID" value="NZ_JBBLZC010000005.1"/>
</dbReference>
<dbReference type="EMBL" id="JBBLZC010000005">
    <property type="protein sequence ID" value="MEK0082947.1"/>
    <property type="molecule type" value="Genomic_DNA"/>
</dbReference>
<dbReference type="InterPro" id="IPR013321">
    <property type="entry name" value="Arc_rbn_hlx_hlx"/>
</dbReference>
<dbReference type="Gene3D" id="1.10.1220.10">
    <property type="entry name" value="Met repressor-like"/>
    <property type="match status" value="1"/>
</dbReference>
<gene>
    <name evidence="2" type="ORF">U1T56_07280</name>
</gene>
<keyword evidence="3" id="KW-1185">Reference proteome</keyword>